<protein>
    <submittedName>
        <fullName evidence="6">Transcriptional regulator, AraC family</fullName>
    </submittedName>
</protein>
<evidence type="ECO:0000256" key="2">
    <source>
        <dbReference type="ARBA" id="ARBA00023125"/>
    </source>
</evidence>
<dbReference type="Gene3D" id="1.10.10.60">
    <property type="entry name" value="Homeodomain-like"/>
    <property type="match status" value="1"/>
</dbReference>
<keyword evidence="2" id="KW-0238">DNA-binding</keyword>
<dbReference type="AlphaFoldDB" id="A0A0P0RLF9"/>
<dbReference type="Proteomes" id="UP000019146">
    <property type="component" value="Plasmid unnamed"/>
</dbReference>
<keyword evidence="3" id="KW-0804">Transcription</keyword>
<name>A0A0P0RLF9_9BURK</name>
<organism evidence="6 7">
    <name type="scientific">Paraburkholderia caribensis MBA4</name>
    <dbReference type="NCBI Taxonomy" id="1323664"/>
    <lineage>
        <taxon>Bacteria</taxon>
        <taxon>Pseudomonadati</taxon>
        <taxon>Pseudomonadota</taxon>
        <taxon>Betaproteobacteria</taxon>
        <taxon>Burkholderiales</taxon>
        <taxon>Burkholderiaceae</taxon>
        <taxon>Paraburkholderia</taxon>
    </lineage>
</organism>
<dbReference type="Gene3D" id="3.40.50.880">
    <property type="match status" value="1"/>
</dbReference>
<dbReference type="PROSITE" id="PS01124">
    <property type="entry name" value="HTH_ARAC_FAMILY_2"/>
    <property type="match status" value="1"/>
</dbReference>
<gene>
    <name evidence="6" type="ORF">K788_0005063</name>
</gene>
<dbReference type="SUPFAM" id="SSF52317">
    <property type="entry name" value="Class I glutamine amidotransferase-like"/>
    <property type="match status" value="1"/>
</dbReference>
<evidence type="ECO:0000313" key="6">
    <source>
        <dbReference type="EMBL" id="ALL69452.1"/>
    </source>
</evidence>
<sequence>MGAFLAWASRGMLPVSESVLEDLVLFIQVGEEMMSTRPSPGLETQAADGTDVIPRRLRRIAVVLFDGFDLLSASVIANAFEAASELSARGPIQWLYQITTLSDRDGHIASSAALLVSAESFDMHAGHEFDAIFAIVGGDARIDSRSVPLITWINRARSKAADVRLIGAPLPGLDGHACSEQHEQERGSQGSAARLSGECKTRSQSLHDALTGALKLIRRDMGDSMARRVAERLSICSHDVLNAIFEDVVGSTPAEKVRAAAHWLQDNCRRQVTIEDAAQVAAMSERSLLRHFRSELGMTPSDYLMHARLQVVCNLLIETDLPVDKVAKRAGLTSGDHLARSFRRHMKTSPTEYRAQRRLQC</sequence>
<keyword evidence="1" id="KW-0805">Transcription regulation</keyword>
<accession>A0A0P0RLF9</accession>
<reference evidence="6 7" key="1">
    <citation type="journal article" date="2014" name="Genome Announc.">
        <title>Draft Genome Sequence of the Haloacid-Degrading Burkholderia caribensis Strain MBA4.</title>
        <authorList>
            <person name="Pan Y."/>
            <person name="Kong K.F."/>
            <person name="Tsang J.S."/>
        </authorList>
    </citation>
    <scope>NUCLEOTIDE SEQUENCE [LARGE SCALE GENOMIC DNA]</scope>
    <source>
        <strain evidence="6 7">MBA4</strain>
        <plasmid evidence="7">Plasmid</plasmid>
    </source>
</reference>
<dbReference type="PANTHER" id="PTHR46796">
    <property type="entry name" value="HTH-TYPE TRANSCRIPTIONAL ACTIVATOR RHAS-RELATED"/>
    <property type="match status" value="1"/>
</dbReference>
<dbReference type="InterPro" id="IPR029062">
    <property type="entry name" value="Class_I_gatase-like"/>
</dbReference>
<dbReference type="EMBL" id="CP012748">
    <property type="protein sequence ID" value="ALL69452.1"/>
    <property type="molecule type" value="Genomic_DNA"/>
</dbReference>
<feature type="domain" description="HTH araC/xylS-type" evidence="5">
    <location>
        <begin position="258"/>
        <end position="356"/>
    </location>
</feature>
<evidence type="ECO:0000256" key="4">
    <source>
        <dbReference type="SAM" id="MobiDB-lite"/>
    </source>
</evidence>
<dbReference type="InterPro" id="IPR009057">
    <property type="entry name" value="Homeodomain-like_sf"/>
</dbReference>
<evidence type="ECO:0000256" key="1">
    <source>
        <dbReference type="ARBA" id="ARBA00023015"/>
    </source>
</evidence>
<dbReference type="GO" id="GO:0003700">
    <property type="term" value="F:DNA-binding transcription factor activity"/>
    <property type="evidence" value="ECO:0007669"/>
    <property type="project" value="InterPro"/>
</dbReference>
<evidence type="ECO:0000313" key="7">
    <source>
        <dbReference type="Proteomes" id="UP000019146"/>
    </source>
</evidence>
<dbReference type="InterPro" id="IPR018060">
    <property type="entry name" value="HTH_AraC"/>
</dbReference>
<dbReference type="SUPFAM" id="SSF46689">
    <property type="entry name" value="Homeodomain-like"/>
    <property type="match status" value="2"/>
</dbReference>
<keyword evidence="6" id="KW-0614">Plasmid</keyword>
<dbReference type="GO" id="GO:0043565">
    <property type="term" value="F:sequence-specific DNA binding"/>
    <property type="evidence" value="ECO:0007669"/>
    <property type="project" value="InterPro"/>
</dbReference>
<feature type="region of interest" description="Disordered" evidence="4">
    <location>
        <begin position="176"/>
        <end position="195"/>
    </location>
</feature>
<evidence type="ECO:0000256" key="3">
    <source>
        <dbReference type="ARBA" id="ARBA00023163"/>
    </source>
</evidence>
<dbReference type="SMART" id="SM00342">
    <property type="entry name" value="HTH_ARAC"/>
    <property type="match status" value="1"/>
</dbReference>
<evidence type="ECO:0000259" key="5">
    <source>
        <dbReference type="PROSITE" id="PS01124"/>
    </source>
</evidence>
<dbReference type="InterPro" id="IPR050204">
    <property type="entry name" value="AraC_XylS_family_regulators"/>
</dbReference>
<feature type="compositionally biased region" description="Basic and acidic residues" evidence="4">
    <location>
        <begin position="177"/>
        <end position="186"/>
    </location>
</feature>
<dbReference type="KEGG" id="bcai:K788_0005063"/>
<proteinExistence type="predicted"/>
<dbReference type="Pfam" id="PF12833">
    <property type="entry name" value="HTH_18"/>
    <property type="match status" value="1"/>
</dbReference>
<geneLocation type="plasmid" evidence="7"/>